<reference evidence="2 3" key="1">
    <citation type="journal article" date="2011" name="Proc. Natl. Acad. Sci. U.S.A.">
        <title>Evolutionary erosion of yeast sex chromosomes by mating-type switching accidents.</title>
        <authorList>
            <person name="Gordon J.L."/>
            <person name="Armisen D."/>
            <person name="Proux-Wera E."/>
            <person name="Oheigeartaigh S.S."/>
            <person name="Byrne K.P."/>
            <person name="Wolfe K.H."/>
        </authorList>
    </citation>
    <scope>NUCLEOTIDE SEQUENCE [LARGE SCALE GENOMIC DNA]</scope>
    <source>
        <strain evidence="3">ATCC 76901 / BCRC 22586 / CBS 4309 / NBRC 1992 / NRRL Y-12630</strain>
    </source>
</reference>
<dbReference type="HOGENOM" id="CLU_1454795_0_0_1"/>
<keyword evidence="3" id="KW-1185">Reference proteome</keyword>
<dbReference type="OrthoDB" id="4068483at2759"/>
<dbReference type="EMBL" id="HE576758">
    <property type="protein sequence ID" value="CCC70898.1"/>
    <property type="molecule type" value="Genomic_DNA"/>
</dbReference>
<accession>G0VHL4</accession>
<proteinExistence type="predicted"/>
<protein>
    <submittedName>
        <fullName evidence="2">Uncharacterized protein</fullName>
    </submittedName>
</protein>
<feature type="chain" id="PRO_5003411127" evidence="1">
    <location>
        <begin position="25"/>
        <end position="186"/>
    </location>
</feature>
<evidence type="ECO:0000256" key="1">
    <source>
        <dbReference type="SAM" id="SignalP"/>
    </source>
</evidence>
<evidence type="ECO:0000313" key="3">
    <source>
        <dbReference type="Proteomes" id="UP000001640"/>
    </source>
</evidence>
<name>G0VHL4_NAUCA</name>
<reference key="2">
    <citation type="submission" date="2011-08" db="EMBL/GenBank/DDBJ databases">
        <title>Genome sequence of Naumovozyma castellii.</title>
        <authorList>
            <person name="Gordon J.L."/>
            <person name="Armisen D."/>
            <person name="Proux-Wera E."/>
            <person name="OhEigeartaigh S.S."/>
            <person name="Byrne K.P."/>
            <person name="Wolfe K.H."/>
        </authorList>
    </citation>
    <scope>NUCLEOTIDE SEQUENCE</scope>
    <source>
        <strain>Type strain:CBS 4309</strain>
    </source>
</reference>
<keyword evidence="1" id="KW-0732">Signal</keyword>
<gene>
    <name evidence="2" type="primary">NCAS0G00110</name>
    <name evidence="2" type="ordered locus">NCAS_0G00110</name>
</gene>
<organism evidence="2 3">
    <name type="scientific">Naumovozyma castellii</name>
    <name type="common">Yeast</name>
    <name type="synonym">Saccharomyces castellii</name>
    <dbReference type="NCBI Taxonomy" id="27288"/>
    <lineage>
        <taxon>Eukaryota</taxon>
        <taxon>Fungi</taxon>
        <taxon>Dikarya</taxon>
        <taxon>Ascomycota</taxon>
        <taxon>Saccharomycotina</taxon>
        <taxon>Saccharomycetes</taxon>
        <taxon>Saccharomycetales</taxon>
        <taxon>Saccharomycetaceae</taxon>
        <taxon>Naumovozyma</taxon>
    </lineage>
</organism>
<dbReference type="PROSITE" id="PS51257">
    <property type="entry name" value="PROKAR_LIPOPROTEIN"/>
    <property type="match status" value="1"/>
</dbReference>
<sequence>MKLLAAYSIAALLAIAVACDMLQGQEGKKADLPVSILKERAFPFYSIFMTSARWIYGYFNAADPIHVKVAWWGAFIAGDGGLIDTATDIENACKSCMARHKDPPGGSCEDDVKTAIKSVVLNLIIGFVGWYSSRSISFIRGLSSQKRKVLIQLSRFWIELHLPFTLMDLQGFIEYADTSVDICQFG</sequence>
<dbReference type="AlphaFoldDB" id="G0VHL4"/>
<dbReference type="eggNOG" id="ENOG502SY8X">
    <property type="taxonomic scope" value="Eukaryota"/>
</dbReference>
<dbReference type="KEGG" id="ncs:NCAS_0G00110"/>
<feature type="signal peptide" evidence="1">
    <location>
        <begin position="1"/>
        <end position="24"/>
    </location>
</feature>
<evidence type="ECO:0000313" key="2">
    <source>
        <dbReference type="EMBL" id="CCC70898.1"/>
    </source>
</evidence>
<dbReference type="InParanoid" id="G0VHL4"/>
<dbReference type="RefSeq" id="XP_003677251.1">
    <property type="nucleotide sequence ID" value="XM_003677203.1"/>
</dbReference>
<dbReference type="GeneID" id="96904564"/>
<dbReference type="Proteomes" id="UP000001640">
    <property type="component" value="Chromosome 7"/>
</dbReference>